<organism evidence="1 2">
    <name type="scientific">Phocaeicola salanitronis (strain DSM 18170 / JCM 13657 / CCUG 60908 / BL78)</name>
    <name type="common">Bacteroides salanitronis</name>
    <dbReference type="NCBI Taxonomy" id="667015"/>
    <lineage>
        <taxon>Bacteria</taxon>
        <taxon>Pseudomonadati</taxon>
        <taxon>Bacteroidota</taxon>
        <taxon>Bacteroidia</taxon>
        <taxon>Bacteroidales</taxon>
        <taxon>Bacteroidaceae</taxon>
        <taxon>Phocaeicola</taxon>
    </lineage>
</organism>
<proteinExistence type="predicted"/>
<protein>
    <submittedName>
        <fullName evidence="1">Uncharacterized protein</fullName>
    </submittedName>
</protein>
<dbReference type="OrthoDB" id="1044430at2"/>
<evidence type="ECO:0000313" key="2">
    <source>
        <dbReference type="Proteomes" id="UP000007486"/>
    </source>
</evidence>
<dbReference type="AlphaFoldDB" id="F0R0Q1"/>
<dbReference type="HOGENOM" id="CLU_189153_0_0_10"/>
<name>F0R0Q1_PHOSB</name>
<dbReference type="RefSeq" id="WP_013617686.1">
    <property type="nucleotide sequence ID" value="NC_015164.1"/>
</dbReference>
<dbReference type="STRING" id="667015.Bacsa_1692"/>
<keyword evidence="2" id="KW-1185">Reference proteome</keyword>
<gene>
    <name evidence="1" type="ordered locus">Bacsa_1692</name>
</gene>
<dbReference type="KEGG" id="bsa:Bacsa_1692"/>
<reference evidence="1 2" key="1">
    <citation type="journal article" date="2011" name="Stand. Genomic Sci.">
        <title>Complete genome sequence of Bacteroides salanitronis type strain (BL78).</title>
        <authorList>
            <person name="Gronow S."/>
            <person name="Held B."/>
            <person name="Lucas S."/>
            <person name="Lapidus A."/>
            <person name="Del Rio T.G."/>
            <person name="Nolan M."/>
            <person name="Tice H."/>
            <person name="Deshpande S."/>
            <person name="Cheng J.F."/>
            <person name="Pitluck S."/>
            <person name="Liolios K."/>
            <person name="Pagani I."/>
            <person name="Ivanova N."/>
            <person name="Mavromatis K."/>
            <person name="Pati A."/>
            <person name="Tapia R."/>
            <person name="Han C."/>
            <person name="Goodwin L."/>
            <person name="Chen A."/>
            <person name="Palaniappan K."/>
            <person name="Land M."/>
            <person name="Hauser L."/>
            <person name="Chang Y.J."/>
            <person name="Jeffries C.D."/>
            <person name="Brambilla E.M."/>
            <person name="Rohde M."/>
            <person name="Goker M."/>
            <person name="Detter J.C."/>
            <person name="Woyke T."/>
            <person name="Bristow J."/>
            <person name="Markowitz V."/>
            <person name="Hugenholtz P."/>
            <person name="Kyrpides N.C."/>
            <person name="Klenk H.P."/>
            <person name="Eisen J.A."/>
        </authorList>
    </citation>
    <scope>NUCLEOTIDE SEQUENCE [LARGE SCALE GENOMIC DNA]</scope>
    <source>
        <strain evidence="1 2">DSM 18170</strain>
    </source>
</reference>
<accession>F0R0Q1</accession>
<evidence type="ECO:0000313" key="1">
    <source>
        <dbReference type="EMBL" id="ADY36255.1"/>
    </source>
</evidence>
<sequence>MNTQQPYYTLDTIRQQRLNKKQEVLQSKERMQHLAHQLFAPQESKNKFEGMMQHINMGIAAYDGVMTGVKILRRVRYFFGGKKRR</sequence>
<dbReference type="Proteomes" id="UP000007486">
    <property type="component" value="Chromosome"/>
</dbReference>
<dbReference type="eggNOG" id="ENOG5030WBD">
    <property type="taxonomic scope" value="Bacteria"/>
</dbReference>
<dbReference type="EMBL" id="CP002530">
    <property type="protein sequence ID" value="ADY36255.1"/>
    <property type="molecule type" value="Genomic_DNA"/>
</dbReference>